<keyword evidence="1" id="KW-0472">Membrane</keyword>
<reference evidence="3 4" key="1">
    <citation type="submission" date="2019-01" db="EMBL/GenBank/DDBJ databases">
        <title>Sequencing of cultivated peanut Arachis hypogaea provides insights into genome evolution and oil improvement.</title>
        <authorList>
            <person name="Chen X."/>
        </authorList>
    </citation>
    <scope>NUCLEOTIDE SEQUENCE [LARGE SCALE GENOMIC DNA]</scope>
    <source>
        <strain evidence="4">cv. Fuhuasheng</strain>
        <tissue evidence="3">Leaves</tissue>
    </source>
</reference>
<sequence>MAFTIKKQLYTLTILFLILVVGISQVIISEERHEQWTIKYGIVYKDDEEKQKGFLIFKKNVEYIESFNAAGDKSYKLGINHLTDLTVEELKGSLNGYNKRSHELIGSRKTPFEYANVDSIPTSIDWRIFYLNK</sequence>
<dbReference type="STRING" id="3818.A0A444Y5T3"/>
<accession>A0A444Y5T3</accession>
<keyword evidence="4" id="KW-1185">Reference proteome</keyword>
<evidence type="ECO:0000313" key="4">
    <source>
        <dbReference type="Proteomes" id="UP000289738"/>
    </source>
</evidence>
<proteinExistence type="predicted"/>
<organism evidence="3 4">
    <name type="scientific">Arachis hypogaea</name>
    <name type="common">Peanut</name>
    <dbReference type="NCBI Taxonomy" id="3818"/>
    <lineage>
        <taxon>Eukaryota</taxon>
        <taxon>Viridiplantae</taxon>
        <taxon>Streptophyta</taxon>
        <taxon>Embryophyta</taxon>
        <taxon>Tracheophyta</taxon>
        <taxon>Spermatophyta</taxon>
        <taxon>Magnoliopsida</taxon>
        <taxon>eudicotyledons</taxon>
        <taxon>Gunneridae</taxon>
        <taxon>Pentapetalae</taxon>
        <taxon>rosids</taxon>
        <taxon>fabids</taxon>
        <taxon>Fabales</taxon>
        <taxon>Fabaceae</taxon>
        <taxon>Papilionoideae</taxon>
        <taxon>50 kb inversion clade</taxon>
        <taxon>dalbergioids sensu lato</taxon>
        <taxon>Dalbergieae</taxon>
        <taxon>Pterocarpus clade</taxon>
        <taxon>Arachis</taxon>
    </lineage>
</organism>
<dbReference type="AlphaFoldDB" id="A0A444Y5T3"/>
<dbReference type="InterPro" id="IPR013201">
    <property type="entry name" value="Prot_inhib_I29"/>
</dbReference>
<dbReference type="Pfam" id="PF08246">
    <property type="entry name" value="Inhibitor_I29"/>
    <property type="match status" value="1"/>
</dbReference>
<evidence type="ECO:0000313" key="3">
    <source>
        <dbReference type="EMBL" id="RYQ97275.1"/>
    </source>
</evidence>
<dbReference type="SMART" id="SM00848">
    <property type="entry name" value="Inhibitor_I29"/>
    <property type="match status" value="1"/>
</dbReference>
<protein>
    <recommendedName>
        <fullName evidence="2">Cathepsin propeptide inhibitor domain-containing protein</fullName>
    </recommendedName>
</protein>
<dbReference type="Proteomes" id="UP000289738">
    <property type="component" value="Chromosome B08"/>
</dbReference>
<feature type="domain" description="Cathepsin propeptide inhibitor" evidence="2">
    <location>
        <begin position="33"/>
        <end position="90"/>
    </location>
</feature>
<evidence type="ECO:0000256" key="1">
    <source>
        <dbReference type="SAM" id="Phobius"/>
    </source>
</evidence>
<dbReference type="SUPFAM" id="SSF54001">
    <property type="entry name" value="Cysteine proteinases"/>
    <property type="match status" value="1"/>
</dbReference>
<keyword evidence="1" id="KW-0812">Transmembrane</keyword>
<evidence type="ECO:0000259" key="2">
    <source>
        <dbReference type="SMART" id="SM00848"/>
    </source>
</evidence>
<name>A0A444Y5T3_ARAHY</name>
<feature type="transmembrane region" description="Helical" evidence="1">
    <location>
        <begin position="9"/>
        <end position="28"/>
    </location>
</feature>
<keyword evidence="1" id="KW-1133">Transmembrane helix</keyword>
<comment type="caution">
    <text evidence="3">The sequence shown here is derived from an EMBL/GenBank/DDBJ whole genome shotgun (WGS) entry which is preliminary data.</text>
</comment>
<dbReference type="InterPro" id="IPR038765">
    <property type="entry name" value="Papain-like_cys_pep_sf"/>
</dbReference>
<dbReference type="EMBL" id="SDMP01000018">
    <property type="protein sequence ID" value="RYQ97275.1"/>
    <property type="molecule type" value="Genomic_DNA"/>
</dbReference>
<dbReference type="Gene3D" id="3.90.70.10">
    <property type="entry name" value="Cysteine proteinases"/>
    <property type="match status" value="1"/>
</dbReference>
<gene>
    <name evidence="3" type="ORF">Ahy_B08g093308</name>
</gene>